<keyword evidence="3" id="KW-1185">Reference proteome</keyword>
<name>A0A4Z2FJM4_9TELE</name>
<organism evidence="2 3">
    <name type="scientific">Liparis tanakae</name>
    <name type="common">Tanaka's snailfish</name>
    <dbReference type="NCBI Taxonomy" id="230148"/>
    <lineage>
        <taxon>Eukaryota</taxon>
        <taxon>Metazoa</taxon>
        <taxon>Chordata</taxon>
        <taxon>Craniata</taxon>
        <taxon>Vertebrata</taxon>
        <taxon>Euteleostomi</taxon>
        <taxon>Actinopterygii</taxon>
        <taxon>Neopterygii</taxon>
        <taxon>Teleostei</taxon>
        <taxon>Neoteleostei</taxon>
        <taxon>Acanthomorphata</taxon>
        <taxon>Eupercaria</taxon>
        <taxon>Perciformes</taxon>
        <taxon>Cottioidei</taxon>
        <taxon>Cottales</taxon>
        <taxon>Liparidae</taxon>
        <taxon>Liparis</taxon>
    </lineage>
</organism>
<dbReference type="EMBL" id="SRLO01001130">
    <property type="protein sequence ID" value="TNN41161.1"/>
    <property type="molecule type" value="Genomic_DNA"/>
</dbReference>
<proteinExistence type="predicted"/>
<dbReference type="Proteomes" id="UP000314294">
    <property type="component" value="Unassembled WGS sequence"/>
</dbReference>
<comment type="caution">
    <text evidence="2">The sequence shown here is derived from an EMBL/GenBank/DDBJ whole genome shotgun (WGS) entry which is preliminary data.</text>
</comment>
<gene>
    <name evidence="2" type="ORF">EYF80_048676</name>
</gene>
<protein>
    <submittedName>
        <fullName evidence="2">Uncharacterized protein</fullName>
    </submittedName>
</protein>
<dbReference type="OrthoDB" id="10596992at2759"/>
<evidence type="ECO:0000313" key="2">
    <source>
        <dbReference type="EMBL" id="TNN41161.1"/>
    </source>
</evidence>
<feature type="compositionally biased region" description="Gly residues" evidence="1">
    <location>
        <begin position="36"/>
        <end position="45"/>
    </location>
</feature>
<feature type="region of interest" description="Disordered" evidence="1">
    <location>
        <begin position="30"/>
        <end position="55"/>
    </location>
</feature>
<evidence type="ECO:0000313" key="3">
    <source>
        <dbReference type="Proteomes" id="UP000314294"/>
    </source>
</evidence>
<evidence type="ECO:0000256" key="1">
    <source>
        <dbReference type="SAM" id="MobiDB-lite"/>
    </source>
</evidence>
<dbReference type="AlphaFoldDB" id="A0A4Z2FJM4"/>
<reference evidence="2 3" key="1">
    <citation type="submission" date="2019-03" db="EMBL/GenBank/DDBJ databases">
        <title>First draft genome of Liparis tanakae, snailfish: a comprehensive survey of snailfish specific genes.</title>
        <authorList>
            <person name="Kim W."/>
            <person name="Song I."/>
            <person name="Jeong J.-H."/>
            <person name="Kim D."/>
            <person name="Kim S."/>
            <person name="Ryu S."/>
            <person name="Song J.Y."/>
            <person name="Lee S.K."/>
        </authorList>
    </citation>
    <scope>NUCLEOTIDE SEQUENCE [LARGE SCALE GENOMIC DNA]</scope>
    <source>
        <tissue evidence="2">Muscle</tissue>
    </source>
</reference>
<accession>A0A4Z2FJM4</accession>
<sequence>MVWNFSDLCAAVSALITLARRKLRKVSGSRKVTPLGMGGPKGGTTGLRLGMRSGRRSRAPTCCGLLGMYGSMVDTWNMTS</sequence>